<keyword evidence="2" id="KW-1185">Reference proteome</keyword>
<name>A0A9N9B5Y5_9GLOM</name>
<accession>A0A9N9B5Y5</accession>
<sequence length="329" mass="37745">MKKGHYTISQATSLDLKTIEDEPSIIDLPISPAFRIYSAPCKSSESYFTLERRAYSPMTSNYLTLEVACSYDAANPRYTGVTRAIESKAIISICGELHKGYILTKSNITTTTYFNVSLLGNYVERNQTNQNIQNSQNVILNNQNHTYTSSFSIINYEPWKISDKLNNLLNEFQETILYDHPSIPSILMMNQTTNWIDYDTTEEYTLPIAFPNIKIITRLNNRGRTLGSNPYTNYRHLKGFINLSKNKYALQLHSGLIGAFLNQEQEDSPNWFHLTLIPASQWLKENNPIFKEYNHLSSFESPIQNITNQPYPIARLTNISSWSTQNQPP</sequence>
<reference evidence="1" key="1">
    <citation type="submission" date="2021-06" db="EMBL/GenBank/DDBJ databases">
        <authorList>
            <person name="Kallberg Y."/>
            <person name="Tangrot J."/>
            <person name="Rosling A."/>
        </authorList>
    </citation>
    <scope>NUCLEOTIDE SEQUENCE</scope>
    <source>
        <strain evidence="1">UK204</strain>
    </source>
</reference>
<organism evidence="1 2">
    <name type="scientific">Funneliformis caledonium</name>
    <dbReference type="NCBI Taxonomy" id="1117310"/>
    <lineage>
        <taxon>Eukaryota</taxon>
        <taxon>Fungi</taxon>
        <taxon>Fungi incertae sedis</taxon>
        <taxon>Mucoromycota</taxon>
        <taxon>Glomeromycotina</taxon>
        <taxon>Glomeromycetes</taxon>
        <taxon>Glomerales</taxon>
        <taxon>Glomeraceae</taxon>
        <taxon>Funneliformis</taxon>
    </lineage>
</organism>
<proteinExistence type="predicted"/>
<comment type="caution">
    <text evidence="1">The sequence shown here is derived from an EMBL/GenBank/DDBJ whole genome shotgun (WGS) entry which is preliminary data.</text>
</comment>
<dbReference type="Proteomes" id="UP000789570">
    <property type="component" value="Unassembled WGS sequence"/>
</dbReference>
<dbReference type="AlphaFoldDB" id="A0A9N9B5Y5"/>
<dbReference type="EMBL" id="CAJVPQ010001467">
    <property type="protein sequence ID" value="CAG8554559.1"/>
    <property type="molecule type" value="Genomic_DNA"/>
</dbReference>
<evidence type="ECO:0000313" key="2">
    <source>
        <dbReference type="Proteomes" id="UP000789570"/>
    </source>
</evidence>
<dbReference type="OrthoDB" id="2358498at2759"/>
<protein>
    <submittedName>
        <fullName evidence="1">13806_t:CDS:1</fullName>
    </submittedName>
</protein>
<evidence type="ECO:0000313" key="1">
    <source>
        <dbReference type="EMBL" id="CAG8554559.1"/>
    </source>
</evidence>
<gene>
    <name evidence="1" type="ORF">FCALED_LOCUS6290</name>
</gene>